<protein>
    <submittedName>
        <fullName evidence="2">Uncharacterized protein</fullName>
    </submittedName>
</protein>
<organism evidence="2 3">
    <name type="scientific">Pedobacter caeni</name>
    <dbReference type="NCBI Taxonomy" id="288992"/>
    <lineage>
        <taxon>Bacteria</taxon>
        <taxon>Pseudomonadati</taxon>
        <taxon>Bacteroidota</taxon>
        <taxon>Sphingobacteriia</taxon>
        <taxon>Sphingobacteriales</taxon>
        <taxon>Sphingobacteriaceae</taxon>
        <taxon>Pedobacter</taxon>
    </lineage>
</organism>
<accession>A0A1M5A846</accession>
<keyword evidence="1" id="KW-0812">Transmembrane</keyword>
<evidence type="ECO:0000256" key="1">
    <source>
        <dbReference type="SAM" id="Phobius"/>
    </source>
</evidence>
<keyword evidence="1" id="KW-0472">Membrane</keyword>
<gene>
    <name evidence="2" type="ORF">SAMN04488522_102616</name>
</gene>
<feature type="transmembrane region" description="Helical" evidence="1">
    <location>
        <begin position="17"/>
        <end position="38"/>
    </location>
</feature>
<proteinExistence type="predicted"/>
<dbReference type="EMBL" id="FQUQ01000002">
    <property type="protein sequence ID" value="SHF26042.1"/>
    <property type="molecule type" value="Genomic_DNA"/>
</dbReference>
<sequence>METKYIRFTIESLAKHFLFYLLMVLLFGGTGFLAMMGLIEMPSSSKVKGIAVLITLIPLIFFGFSTLDFIRKVISMFRHAIVISAEGITFKGEKEIPWTDVKTVQYHYADGLDRSDCLFLEYNSGEMKLFDISDTDICYESPEYRTEIMNIISSNIQTTPATSVKCA</sequence>
<dbReference type="AlphaFoldDB" id="A0A1M5A846"/>
<feature type="transmembrane region" description="Helical" evidence="1">
    <location>
        <begin position="50"/>
        <end position="70"/>
    </location>
</feature>
<keyword evidence="3" id="KW-1185">Reference proteome</keyword>
<name>A0A1M5A846_9SPHI</name>
<evidence type="ECO:0000313" key="3">
    <source>
        <dbReference type="Proteomes" id="UP000184287"/>
    </source>
</evidence>
<keyword evidence="1" id="KW-1133">Transmembrane helix</keyword>
<dbReference type="OrthoDB" id="9852448at2"/>
<dbReference type="STRING" id="288992.SAMN04488522_102616"/>
<dbReference type="Proteomes" id="UP000184287">
    <property type="component" value="Unassembled WGS sequence"/>
</dbReference>
<evidence type="ECO:0000313" key="2">
    <source>
        <dbReference type="EMBL" id="SHF26042.1"/>
    </source>
</evidence>
<reference evidence="3" key="1">
    <citation type="submission" date="2016-11" db="EMBL/GenBank/DDBJ databases">
        <authorList>
            <person name="Varghese N."/>
            <person name="Submissions S."/>
        </authorList>
    </citation>
    <scope>NUCLEOTIDE SEQUENCE [LARGE SCALE GENOMIC DNA]</scope>
    <source>
        <strain evidence="3">DSM 16990</strain>
    </source>
</reference>
<dbReference type="RefSeq" id="WP_143166761.1">
    <property type="nucleotide sequence ID" value="NZ_FQUQ01000002.1"/>
</dbReference>